<evidence type="ECO:0000259" key="1">
    <source>
        <dbReference type="Pfam" id="PF13360"/>
    </source>
</evidence>
<dbReference type="InterPro" id="IPR018391">
    <property type="entry name" value="PQQ_b-propeller_rpt"/>
</dbReference>
<dbReference type="PROSITE" id="PS51257">
    <property type="entry name" value="PROKAR_LIPOPROTEIN"/>
    <property type="match status" value="1"/>
</dbReference>
<dbReference type="HOGENOM" id="CLU_637687_0_0_10"/>
<dbReference type="InterPro" id="IPR015943">
    <property type="entry name" value="WD40/YVTN_repeat-like_dom_sf"/>
</dbReference>
<dbReference type="RefSeq" id="WP_013995237.1">
    <property type="nucleotide sequence ID" value="NC_015844.1"/>
</dbReference>
<dbReference type="Pfam" id="PF13360">
    <property type="entry name" value="PQQ_2"/>
    <property type="match status" value="1"/>
</dbReference>
<dbReference type="InterPro" id="IPR002372">
    <property type="entry name" value="PQQ_rpt_dom"/>
</dbReference>
<keyword evidence="3" id="KW-1185">Reference proteome</keyword>
<gene>
    <name evidence="2" type="ordered locus">zobellia_3909</name>
</gene>
<dbReference type="SMART" id="SM00564">
    <property type="entry name" value="PQQ"/>
    <property type="match status" value="6"/>
</dbReference>
<dbReference type="InterPro" id="IPR011047">
    <property type="entry name" value="Quinoprotein_ADH-like_sf"/>
</dbReference>
<organism evidence="2 3">
    <name type="scientific">Zobellia galactanivorans (strain DSM 12802 / CCUG 47099 / CIP 106680 / NCIMB 13871 / Dsij)</name>
    <dbReference type="NCBI Taxonomy" id="63186"/>
    <lineage>
        <taxon>Bacteria</taxon>
        <taxon>Pseudomonadati</taxon>
        <taxon>Bacteroidota</taxon>
        <taxon>Flavobacteriia</taxon>
        <taxon>Flavobacteriales</taxon>
        <taxon>Flavobacteriaceae</taxon>
        <taxon>Zobellia</taxon>
    </lineage>
</organism>
<feature type="domain" description="Pyrrolo-quinoline quinone repeat" evidence="1">
    <location>
        <begin position="54"/>
        <end position="251"/>
    </location>
</feature>
<name>G0L2C6_ZOBGA</name>
<keyword evidence="2" id="KW-0449">Lipoprotein</keyword>
<sequence length="430" mass="47599">MKNTFLSRTVFWGIVLVFVASCTKDDGVELNEDGEVIHPEKGGQIVSGDPELNNFLIAANDENLYTVDAQTGEETELYSFPYQTKYVSVPHYGAGMLYVTANDNSINAIDVGDKNFMWEQFMLEYHYSSYEVTSPICVDGTCYASGTSGVVVAVDQTTGNIKWYYTTELFGELDNILHSNSTQILHEDKVYVFSEESFLSDLPPYMHILDKETGNLIQKIKLPYELTGTPLVDDGILYMPAKNLYAIDLNTLDTLWKFEANGVGTPFISGDKLVVNGIPAGQGITSALYCIDLNTTSVIWQKDTGADTLWNPIIEENVVFGNYDKGSSFAGATNAKPFALDLQNGEELWNNEDVSVDFSPVYANGILFTHGHDILRNKNDEDSVGLLAMDANTGETLWLNPLFRFGSHIVPLVVADNGVFGPSYYRGKQN</sequence>
<evidence type="ECO:0000313" key="2">
    <source>
        <dbReference type="EMBL" id="CAZ98047.1"/>
    </source>
</evidence>
<dbReference type="KEGG" id="zga:ZOBELLIA_3909"/>
<evidence type="ECO:0000313" key="3">
    <source>
        <dbReference type="Proteomes" id="UP000008898"/>
    </source>
</evidence>
<dbReference type="Proteomes" id="UP000008898">
    <property type="component" value="Chromosome"/>
</dbReference>
<proteinExistence type="predicted"/>
<dbReference type="AlphaFoldDB" id="G0L2C6"/>
<reference evidence="3" key="1">
    <citation type="submission" date="2009-07" db="EMBL/GenBank/DDBJ databases">
        <title>Complete genome sequence of Zobellia galactanivorans Dsij.</title>
        <authorList>
            <consortium name="Genoscope - CEA"/>
        </authorList>
    </citation>
    <scope>NUCLEOTIDE SEQUENCE [LARGE SCALE GENOMIC DNA]</scope>
    <source>
        <strain evidence="3">DSM 12802 / CCUG 47099 / CIP 106680 / NCIMB 13871 / Dsij</strain>
    </source>
</reference>
<dbReference type="PANTHER" id="PTHR34512">
    <property type="entry name" value="CELL SURFACE PROTEIN"/>
    <property type="match status" value="1"/>
</dbReference>
<dbReference type="STRING" id="63186.ZOBELLIA_3909"/>
<dbReference type="OrthoDB" id="9816081at2"/>
<dbReference type="Gene3D" id="2.130.10.10">
    <property type="entry name" value="YVTN repeat-like/Quinoprotein amine dehydrogenase"/>
    <property type="match status" value="2"/>
</dbReference>
<protein>
    <submittedName>
        <fullName evidence="2">Conserved hypothetical lipoprotein</fullName>
    </submittedName>
</protein>
<reference evidence="2 3" key="2">
    <citation type="journal article" date="2012" name="Environ. Microbiol.">
        <title>Characterization of the first alginolytic operons in a marine bacterium: from their emergence in marine Flavobacteriia to their independent transfers to marine Proteobacteria and human gut Bacteroides.</title>
        <authorList>
            <person name="Thomas F."/>
            <person name="Barbeyron T."/>
            <person name="Tonon T."/>
            <person name="Genicot S."/>
            <person name="Czjzek M."/>
            <person name="Michel G."/>
        </authorList>
    </citation>
    <scope>NUCLEOTIDE SEQUENCE [LARGE SCALE GENOMIC DNA]</scope>
    <source>
        <strain evidence="3">DSM 12802 / CCUG 47099 / CIP 106680 / NCIMB 13871 / Dsij</strain>
    </source>
</reference>
<dbReference type="PANTHER" id="PTHR34512:SF30">
    <property type="entry name" value="OUTER MEMBRANE PROTEIN ASSEMBLY FACTOR BAMB"/>
    <property type="match status" value="1"/>
</dbReference>
<dbReference type="EMBL" id="FP476056">
    <property type="protein sequence ID" value="CAZ98047.1"/>
    <property type="molecule type" value="Genomic_DNA"/>
</dbReference>
<accession>G0L2C6</accession>
<dbReference type="SUPFAM" id="SSF50998">
    <property type="entry name" value="Quinoprotein alcohol dehydrogenase-like"/>
    <property type="match status" value="2"/>
</dbReference>